<dbReference type="GO" id="GO:0008835">
    <property type="term" value="F:diaminohydroxyphosphoribosylaminopyrimidine deaminase activity"/>
    <property type="evidence" value="ECO:0007669"/>
    <property type="project" value="TreeGrafter"/>
</dbReference>
<dbReference type="PROSITE" id="PS51747">
    <property type="entry name" value="CYT_DCMP_DEAMINASES_2"/>
    <property type="match status" value="1"/>
</dbReference>
<dbReference type="EMBL" id="CABL01000003">
    <property type="protein sequence ID" value="CBH74784.1"/>
    <property type="molecule type" value="Genomic_DNA"/>
</dbReference>
<dbReference type="Pfam" id="PF00383">
    <property type="entry name" value="dCMP_cyt_deam_1"/>
    <property type="match status" value="1"/>
</dbReference>
<dbReference type="PANTHER" id="PTHR11079:SF162">
    <property type="entry name" value="RIBOFLAVIN BIOSYNTHESIS PROTEIN PYRD, CHLOROPLASTIC"/>
    <property type="match status" value="1"/>
</dbReference>
<dbReference type="AlphaFoldDB" id="E6PE99"/>
<feature type="domain" description="CMP/dCMP-type deaminase" evidence="1">
    <location>
        <begin position="6"/>
        <end position="132"/>
    </location>
</feature>
<organism evidence="2">
    <name type="scientific">mine drainage metagenome</name>
    <dbReference type="NCBI Taxonomy" id="410659"/>
    <lineage>
        <taxon>unclassified sequences</taxon>
        <taxon>metagenomes</taxon>
        <taxon>ecological metagenomes</taxon>
    </lineage>
</organism>
<protein>
    <submittedName>
        <fullName evidence="2">5-amino-6-(5-phosphoribosylamino)uracil reductase</fullName>
    </submittedName>
</protein>
<name>E6PE99_9ZZZZ</name>
<proteinExistence type="predicted"/>
<comment type="caution">
    <text evidence="2">The sequence shown here is derived from an EMBL/GenBank/DDBJ whole genome shotgun (WGS) entry which is preliminary data.</text>
</comment>
<dbReference type="SUPFAM" id="SSF53927">
    <property type="entry name" value="Cytidine deaminase-like"/>
    <property type="match status" value="1"/>
</dbReference>
<accession>E6PE99</accession>
<evidence type="ECO:0000259" key="1">
    <source>
        <dbReference type="PROSITE" id="PS51747"/>
    </source>
</evidence>
<dbReference type="Gene3D" id="3.40.140.10">
    <property type="entry name" value="Cytidine Deaminase, domain 2"/>
    <property type="match status" value="1"/>
</dbReference>
<gene>
    <name evidence="2" type="ORF">CARN1_0415</name>
</gene>
<evidence type="ECO:0000313" key="2">
    <source>
        <dbReference type="EMBL" id="CBH74784.1"/>
    </source>
</evidence>
<sequence>MPSVEARDRAWIREAVELSRSAPRSTRAFSVGCAIVTPDGRCVATGYSRENDDLAHAEEVAIEKAESVGVDLRSCTLYSSLEPCGARLSPRRSCVTRILEVGIPRVVYAFAEPALFVEAHGERLLRAGGVDVRAYPEFAEEVVAINGHLLGAIAARRSGSENV</sequence>
<dbReference type="InterPro" id="IPR016193">
    <property type="entry name" value="Cytidine_deaminase-like"/>
</dbReference>
<reference evidence="2" key="1">
    <citation type="submission" date="2009-10" db="EMBL/GenBank/DDBJ databases">
        <title>Diversity of trophic interactions inside an arsenic-rich microbial ecosystem.</title>
        <authorList>
            <person name="Bertin P.N."/>
            <person name="Heinrich-Salmeron A."/>
            <person name="Pelletier E."/>
            <person name="Goulhen-Chollet F."/>
            <person name="Arsene-Ploetze F."/>
            <person name="Gallien S."/>
            <person name="Calteau A."/>
            <person name="Vallenet D."/>
            <person name="Casiot C."/>
            <person name="Chane-Woon-Ming B."/>
            <person name="Giloteaux L."/>
            <person name="Barakat M."/>
            <person name="Bonnefoy V."/>
            <person name="Bruneel O."/>
            <person name="Chandler M."/>
            <person name="Cleiss J."/>
            <person name="Duran R."/>
            <person name="Elbaz-Poulichet F."/>
            <person name="Fonknechten N."/>
            <person name="Lauga B."/>
            <person name="Mornico D."/>
            <person name="Ortet P."/>
            <person name="Schaeffer C."/>
            <person name="Siguier P."/>
            <person name="Alexander Thil Smith A."/>
            <person name="Van Dorsselaer A."/>
            <person name="Weissenbach J."/>
            <person name="Medigue C."/>
            <person name="Le Paslier D."/>
        </authorList>
    </citation>
    <scope>NUCLEOTIDE SEQUENCE</scope>
</reference>
<dbReference type="PANTHER" id="PTHR11079">
    <property type="entry name" value="CYTOSINE DEAMINASE FAMILY MEMBER"/>
    <property type="match status" value="1"/>
</dbReference>
<dbReference type="InterPro" id="IPR002125">
    <property type="entry name" value="CMP_dCMP_dom"/>
</dbReference>